<dbReference type="OrthoDB" id="3141919at2759"/>
<protein>
    <submittedName>
        <fullName evidence="1">Uncharacterized protein</fullName>
    </submittedName>
</protein>
<evidence type="ECO:0000313" key="1">
    <source>
        <dbReference type="EMBL" id="KAF5373232.1"/>
    </source>
</evidence>
<reference evidence="1 2" key="1">
    <citation type="journal article" date="2020" name="ISME J.">
        <title>Uncovering the hidden diversity of litter-decomposition mechanisms in mushroom-forming fungi.</title>
        <authorList>
            <person name="Floudas D."/>
            <person name="Bentzer J."/>
            <person name="Ahren D."/>
            <person name="Johansson T."/>
            <person name="Persson P."/>
            <person name="Tunlid A."/>
        </authorList>
    </citation>
    <scope>NUCLEOTIDE SEQUENCE [LARGE SCALE GENOMIC DNA]</scope>
    <source>
        <strain evidence="1 2">CBS 661.87</strain>
    </source>
</reference>
<dbReference type="Proteomes" id="UP000565441">
    <property type="component" value="Unassembled WGS sequence"/>
</dbReference>
<gene>
    <name evidence="1" type="ORF">D9615_007416</name>
</gene>
<dbReference type="EMBL" id="JAACJP010000040">
    <property type="protein sequence ID" value="KAF5373232.1"/>
    <property type="molecule type" value="Genomic_DNA"/>
</dbReference>
<organism evidence="1 2">
    <name type="scientific">Tricholomella constricta</name>
    <dbReference type="NCBI Taxonomy" id="117010"/>
    <lineage>
        <taxon>Eukaryota</taxon>
        <taxon>Fungi</taxon>
        <taxon>Dikarya</taxon>
        <taxon>Basidiomycota</taxon>
        <taxon>Agaricomycotina</taxon>
        <taxon>Agaricomycetes</taxon>
        <taxon>Agaricomycetidae</taxon>
        <taxon>Agaricales</taxon>
        <taxon>Tricholomatineae</taxon>
        <taxon>Lyophyllaceae</taxon>
        <taxon>Tricholomella</taxon>
    </lineage>
</organism>
<proteinExistence type="predicted"/>
<dbReference type="AlphaFoldDB" id="A0A8H5GYD1"/>
<keyword evidence="2" id="KW-1185">Reference proteome</keyword>
<sequence>MSAMTIAEPTPPQTLYLRVNRKFLFLFPAATQQQPNPQPLAPLPGTTGPGNLNVIVAQLPALRPFAGDTVDWLIKVARFIFDPLGTSSLYTFTTETVEWWLNREMEPSVWRQVGFGEQLEATIYEYRLDNDALVALTRFSLRPTRSVTTQTSAPRANMFRDTLLRRHQRCIITQSPIPSLLVASHLIPRRLGDAGVHATVERFTGDSNVLDRYDPIIGVPLLATLDLLVDTFDMGFWNTGPDQYVVHSFIDTPLDLYGGPPRTPNHMCHGHQLTLSTHDPSLSLPPVGVFNWHYVQCVLKKFSSSDYQQIDNIYHFVVPFRTRDDDDDGDVDFDDEGNITNPPYPSYLWELSEARERRRLDAIEHNRAVVTWNSNVSST</sequence>
<comment type="caution">
    <text evidence="1">The sequence shown here is derived from an EMBL/GenBank/DDBJ whole genome shotgun (WGS) entry which is preliminary data.</text>
</comment>
<accession>A0A8H5GYD1</accession>
<name>A0A8H5GYD1_9AGAR</name>
<evidence type="ECO:0000313" key="2">
    <source>
        <dbReference type="Proteomes" id="UP000565441"/>
    </source>
</evidence>